<evidence type="ECO:0000313" key="7">
    <source>
        <dbReference type="Proteomes" id="UP000663887"/>
    </source>
</evidence>
<accession>A0A816N273</accession>
<feature type="region of interest" description="Disordered" evidence="2">
    <location>
        <begin position="1"/>
        <end position="37"/>
    </location>
</feature>
<gene>
    <name evidence="5" type="ORF">MBJ925_LOCUS9866</name>
    <name evidence="6" type="ORF">WKI299_LOCUS16166</name>
    <name evidence="4" type="ORF">XDN619_LOCUS4876</name>
</gene>
<evidence type="ECO:0000313" key="5">
    <source>
        <dbReference type="EMBL" id="CAF2030252.1"/>
    </source>
</evidence>
<dbReference type="EMBL" id="CAJNRF010006381">
    <property type="protein sequence ID" value="CAF2080621.1"/>
    <property type="molecule type" value="Genomic_DNA"/>
</dbReference>
<evidence type="ECO:0000313" key="6">
    <source>
        <dbReference type="EMBL" id="CAF2080621.1"/>
    </source>
</evidence>
<dbReference type="InterPro" id="IPR011761">
    <property type="entry name" value="ATP-grasp"/>
</dbReference>
<dbReference type="Proteomes" id="UP000663824">
    <property type="component" value="Unassembled WGS sequence"/>
</dbReference>
<dbReference type="SUPFAM" id="SSF56059">
    <property type="entry name" value="Glutathione synthetase ATP-binding domain-like"/>
    <property type="match status" value="1"/>
</dbReference>
<evidence type="ECO:0000256" key="1">
    <source>
        <dbReference type="PROSITE-ProRule" id="PRU00409"/>
    </source>
</evidence>
<evidence type="ECO:0000259" key="3">
    <source>
        <dbReference type="PROSITE" id="PS50975"/>
    </source>
</evidence>
<evidence type="ECO:0000256" key="2">
    <source>
        <dbReference type="SAM" id="MobiDB-lite"/>
    </source>
</evidence>
<dbReference type="PANTHER" id="PTHR46810">
    <property type="entry name" value="INACTIVE POLYGLYCYLASE TTLL10"/>
    <property type="match status" value="1"/>
</dbReference>
<sequence length="768" mass="88206">MTEEHHSPSTSDHPNVSLPETKTSNHSKKSEFQKENTLYSEPQPKCYIGAGNNAELIESILTSIGYERQSERTDDFKFKWVQCNQSVNWNVFKDGEQMVNHIQGEDYFTTKLQLWQSLQTYEKISMTMQKRSQQFLSLNQFVPETFKLDEKNDRDAFFNTHKPGDVWICKPSGLNQGKGIYLVRDIEGLKSKFAEIDAMDKKKQISIKPMKRVIQRYIMNPLLVHGKKFDIRCYMLISSVKPLLIFYHSGYLRLSMFDFDNKDENLLTHLTNQYMQKKDPKYYDVKEETAWTMEQFNDYINKNVASNKNLEQDWVLNVLPKIIQRIMLNVIESIRMRLKRRVGCFGLYGYDFMIDQDMKVWLIEINVNPALTTNTNTLVQAIPPVVKESILLSIECFDKIRHGQKIFPVKSLKGYKCIYNELERKGSLPYIEQRRATSSSPNVRKPAPIVAPPIVPVPKANSSSSPPNSPKSFHKANEQQQQPITATQKYIISSTSRSNIERPKVNRSSDSLLSPLTTTNHSFPAVNPSSNETMVMRYQTIQRYKTNFEILKPATVIAEEWKNLDRTQKDRLAIGGPKALGHGAVASTSSYQKDHNWLVTGRQLTVVDTKTLGTWLKQRQQQQQQQKGKDKDDENDNERNNQIEKSSNCSSANSSESSSITTTGVDIQSSNLSANLQKSNKNRSHSATLRGHSLLPEKPSIIKEIIHRTHPWEYDDYTSQQDSMEPLTKSALIYRLMRSRLEANLAKSISANRDRSNKKKKLSSSTTT</sequence>
<dbReference type="GO" id="GO:0005524">
    <property type="term" value="F:ATP binding"/>
    <property type="evidence" value="ECO:0007669"/>
    <property type="project" value="UniProtKB-UniRule"/>
</dbReference>
<feature type="compositionally biased region" description="Low complexity" evidence="2">
    <location>
        <begin position="457"/>
        <end position="466"/>
    </location>
</feature>
<dbReference type="PROSITE" id="PS51221">
    <property type="entry name" value="TTL"/>
    <property type="match status" value="1"/>
</dbReference>
<dbReference type="PANTHER" id="PTHR46810:SF1">
    <property type="entry name" value="INACTIVE POLYGLYCYLASE TTLL10"/>
    <property type="match status" value="1"/>
</dbReference>
<dbReference type="AlphaFoldDB" id="A0A816N273"/>
<name>A0A816N273_9BILA</name>
<dbReference type="EMBL" id="CAJNRE010003894">
    <property type="protein sequence ID" value="CAF2030252.1"/>
    <property type="molecule type" value="Genomic_DNA"/>
</dbReference>
<dbReference type="GO" id="GO:0046872">
    <property type="term" value="F:metal ion binding"/>
    <property type="evidence" value="ECO:0007669"/>
    <property type="project" value="InterPro"/>
</dbReference>
<feature type="compositionally biased region" description="Low complexity" evidence="2">
    <location>
        <begin position="508"/>
        <end position="519"/>
    </location>
</feature>
<reference evidence="4" key="1">
    <citation type="submission" date="2021-02" db="EMBL/GenBank/DDBJ databases">
        <authorList>
            <person name="Nowell W R."/>
        </authorList>
    </citation>
    <scope>NUCLEOTIDE SEQUENCE</scope>
</reference>
<keyword evidence="1" id="KW-0547">Nucleotide-binding</keyword>
<dbReference type="InterPro" id="IPR027752">
    <property type="entry name" value="TTLL10"/>
</dbReference>
<feature type="compositionally biased region" description="Low complexity" evidence="2">
    <location>
        <begin position="646"/>
        <end position="659"/>
    </location>
</feature>
<evidence type="ECO:0000313" key="4">
    <source>
        <dbReference type="EMBL" id="CAF2029339.1"/>
    </source>
</evidence>
<organism evidence="4 7">
    <name type="scientific">Rotaria magnacalcarata</name>
    <dbReference type="NCBI Taxonomy" id="392030"/>
    <lineage>
        <taxon>Eukaryota</taxon>
        <taxon>Metazoa</taxon>
        <taxon>Spiralia</taxon>
        <taxon>Gnathifera</taxon>
        <taxon>Rotifera</taxon>
        <taxon>Eurotatoria</taxon>
        <taxon>Bdelloidea</taxon>
        <taxon>Philodinida</taxon>
        <taxon>Philodinidae</taxon>
        <taxon>Rotaria</taxon>
    </lineage>
</organism>
<feature type="region of interest" description="Disordered" evidence="2">
    <location>
        <begin position="434"/>
        <end position="522"/>
    </location>
</feature>
<comment type="caution">
    <text evidence="4">The sequence shown here is derived from an EMBL/GenBank/DDBJ whole genome shotgun (WGS) entry which is preliminary data.</text>
</comment>
<dbReference type="Pfam" id="PF03133">
    <property type="entry name" value="TTL"/>
    <property type="match status" value="1"/>
</dbReference>
<feature type="region of interest" description="Disordered" evidence="2">
    <location>
        <begin position="746"/>
        <end position="768"/>
    </location>
</feature>
<feature type="compositionally biased region" description="Polar residues" evidence="2">
    <location>
        <begin position="478"/>
        <end position="498"/>
    </location>
</feature>
<protein>
    <recommendedName>
        <fullName evidence="3">ATP-grasp domain-containing protein</fullName>
    </recommendedName>
</protein>
<feature type="compositionally biased region" description="Basic and acidic residues" evidence="2">
    <location>
        <begin position="627"/>
        <end position="642"/>
    </location>
</feature>
<dbReference type="GO" id="GO:0070737">
    <property type="term" value="F:protein-glycine ligase activity, elongating"/>
    <property type="evidence" value="ECO:0007669"/>
    <property type="project" value="TreeGrafter"/>
</dbReference>
<feature type="region of interest" description="Disordered" evidence="2">
    <location>
        <begin position="617"/>
        <end position="663"/>
    </location>
</feature>
<feature type="compositionally biased region" description="Low complexity" evidence="2">
    <location>
        <begin position="617"/>
        <end position="626"/>
    </location>
</feature>
<dbReference type="Gene3D" id="3.30.470.20">
    <property type="entry name" value="ATP-grasp fold, B domain"/>
    <property type="match status" value="1"/>
</dbReference>
<feature type="region of interest" description="Disordered" evidence="2">
    <location>
        <begin position="675"/>
        <end position="695"/>
    </location>
</feature>
<feature type="domain" description="ATP-grasp" evidence="3">
    <location>
        <begin position="132"/>
        <end position="395"/>
    </location>
</feature>
<dbReference type="Proteomes" id="UP000663887">
    <property type="component" value="Unassembled WGS sequence"/>
</dbReference>
<dbReference type="EMBL" id="CAJNRG010001208">
    <property type="protein sequence ID" value="CAF2029339.1"/>
    <property type="molecule type" value="Genomic_DNA"/>
</dbReference>
<proteinExistence type="predicted"/>
<dbReference type="PROSITE" id="PS50975">
    <property type="entry name" value="ATP_GRASP"/>
    <property type="match status" value="1"/>
</dbReference>
<dbReference type="Proteomes" id="UP000663856">
    <property type="component" value="Unassembled WGS sequence"/>
</dbReference>
<dbReference type="InterPro" id="IPR004344">
    <property type="entry name" value="TTL/TTLL_fam"/>
</dbReference>
<keyword evidence="1" id="KW-0067">ATP-binding</keyword>
<feature type="compositionally biased region" description="Polar residues" evidence="2">
    <location>
        <begin position="8"/>
        <end position="24"/>
    </location>
</feature>